<protein>
    <submittedName>
        <fullName evidence="7">Double-transmembrane region domain protein</fullName>
    </submittedName>
</protein>
<dbReference type="SMART" id="SM00327">
    <property type="entry name" value="VWA"/>
    <property type="match status" value="1"/>
</dbReference>
<dbReference type="EMBL" id="CM001555">
    <property type="protein sequence ID" value="EJG07788.1"/>
    <property type="molecule type" value="Genomic_DNA"/>
</dbReference>
<dbReference type="InterPro" id="IPR011933">
    <property type="entry name" value="Double_TM_dom"/>
</dbReference>
<dbReference type="RefSeq" id="WP_004039711.1">
    <property type="nucleotide sequence ID" value="NZ_CM001555.1"/>
</dbReference>
<dbReference type="Pfam" id="PF13519">
    <property type="entry name" value="VWA_2"/>
    <property type="match status" value="1"/>
</dbReference>
<name>J1ARX0_9EURY</name>
<dbReference type="OrthoDB" id="3296at2157"/>
<dbReference type="InterPro" id="IPR024163">
    <property type="entry name" value="Aerotolerance_reg_N"/>
</dbReference>
<dbReference type="HOGENOM" id="CLU_024570_2_1_2"/>
<keyword evidence="2 5" id="KW-0812">Transmembrane</keyword>
<dbReference type="Gene3D" id="3.40.50.410">
    <property type="entry name" value="von Willebrand factor, type A domain"/>
    <property type="match status" value="1"/>
</dbReference>
<accession>J1ARX0</accession>
<evidence type="ECO:0000256" key="3">
    <source>
        <dbReference type="ARBA" id="ARBA00022989"/>
    </source>
</evidence>
<evidence type="ECO:0000313" key="7">
    <source>
        <dbReference type="EMBL" id="EJG07788.1"/>
    </source>
</evidence>
<feature type="transmembrane region" description="Helical" evidence="5">
    <location>
        <begin position="6"/>
        <end position="23"/>
    </location>
</feature>
<evidence type="ECO:0000256" key="1">
    <source>
        <dbReference type="ARBA" id="ARBA00022475"/>
    </source>
</evidence>
<sequence length="314" mass="33155">MAGFSHPLWLLALLGLPVLYALYKRATTSRKTEAMAFSRLDLVKKAAGSPSRRPLTLFLLTLLAIGLIVVGLAGPHIPLEGTHEGVNVVLAIDTSGSMAATDYPPNRLETAKSAAEQLLSGLEPEDYAGVVTFEAGAMSSAYLSPEHERVIAKLMAIRLKDGPTALGDGLALAVDMADAIPNRKKVVVLLSDGVNNAGVISPTEAAVFAVEREVRVYTIGLGSTGAVRIGTGEDGAAQYADLDEATLKEIAEETGGAYFRSVDGATLKEIYAALPGEIKREPEETGIEAVFSVAAVLVLLVQCWLRYGRGRILP</sequence>
<dbReference type="NCBIfam" id="TIGR02226">
    <property type="entry name" value="two_anch"/>
    <property type="match status" value="1"/>
</dbReference>
<evidence type="ECO:0000313" key="8">
    <source>
        <dbReference type="Proteomes" id="UP000005095"/>
    </source>
</evidence>
<feature type="domain" description="VWFA" evidence="6">
    <location>
        <begin position="87"/>
        <end position="274"/>
    </location>
</feature>
<reference evidence="7 8" key="1">
    <citation type="submission" date="2011-08" db="EMBL/GenBank/DDBJ databases">
        <title>The complete genome of Methanofollis liminatans DSM 4140.</title>
        <authorList>
            <consortium name="US DOE Joint Genome Institute (JGI-PGF)"/>
            <person name="Lucas S."/>
            <person name="Han J."/>
            <person name="Lapidus A."/>
            <person name="Bruce D."/>
            <person name="Goodwin L."/>
            <person name="Pitluck S."/>
            <person name="Peters L."/>
            <person name="Kyrpides N."/>
            <person name="Mavromatis K."/>
            <person name="Ivanova N."/>
            <person name="Mikhailova N."/>
            <person name="Lu M."/>
            <person name="Detter J.C."/>
            <person name="Tapia R."/>
            <person name="Han C."/>
            <person name="Land M."/>
            <person name="Hauser L."/>
            <person name="Markowitz V."/>
            <person name="Cheng J.-F."/>
            <person name="Hugenholtz P."/>
            <person name="Woyke T."/>
            <person name="Wu D."/>
            <person name="Spring S."/>
            <person name="Schuler E."/>
            <person name="Brambilla E."/>
            <person name="Klenk H.-P."/>
            <person name="Eisen J.A."/>
        </authorList>
    </citation>
    <scope>NUCLEOTIDE SEQUENCE [LARGE SCALE GENOMIC DNA]</scope>
    <source>
        <strain evidence="7 8">DSM 4140</strain>
    </source>
</reference>
<evidence type="ECO:0000256" key="5">
    <source>
        <dbReference type="SAM" id="Phobius"/>
    </source>
</evidence>
<dbReference type="InterPro" id="IPR050768">
    <property type="entry name" value="UPF0353/GerABKA_families"/>
</dbReference>
<gene>
    <name evidence="7" type="ORF">Metli_1844</name>
</gene>
<dbReference type="STRING" id="28892.Metli_1844"/>
<dbReference type="AlphaFoldDB" id="J1ARX0"/>
<dbReference type="InterPro" id="IPR036465">
    <property type="entry name" value="vWFA_dom_sf"/>
</dbReference>
<evidence type="ECO:0000259" key="6">
    <source>
        <dbReference type="PROSITE" id="PS50234"/>
    </source>
</evidence>
<dbReference type="PATRIC" id="fig|28892.9.peg.2003"/>
<proteinExistence type="predicted"/>
<keyword evidence="3 5" id="KW-1133">Transmembrane helix</keyword>
<keyword evidence="8" id="KW-1185">Reference proteome</keyword>
<keyword evidence="4 5" id="KW-0472">Membrane</keyword>
<feature type="transmembrane region" description="Helical" evidence="5">
    <location>
        <begin position="55"/>
        <end position="74"/>
    </location>
</feature>
<dbReference type="PANTHER" id="PTHR22550">
    <property type="entry name" value="SPORE GERMINATION PROTEIN"/>
    <property type="match status" value="1"/>
</dbReference>
<dbReference type="Proteomes" id="UP000005095">
    <property type="component" value="Chromosome"/>
</dbReference>
<dbReference type="Pfam" id="PF07584">
    <property type="entry name" value="BatA"/>
    <property type="match status" value="1"/>
</dbReference>
<dbReference type="InterPro" id="IPR002035">
    <property type="entry name" value="VWF_A"/>
</dbReference>
<dbReference type="PROSITE" id="PS50234">
    <property type="entry name" value="VWFA"/>
    <property type="match status" value="1"/>
</dbReference>
<dbReference type="SUPFAM" id="SSF53300">
    <property type="entry name" value="vWA-like"/>
    <property type="match status" value="1"/>
</dbReference>
<organism evidence="7 8">
    <name type="scientific">Methanofollis liminatans DSM 4140</name>
    <dbReference type="NCBI Taxonomy" id="28892"/>
    <lineage>
        <taxon>Archaea</taxon>
        <taxon>Methanobacteriati</taxon>
        <taxon>Methanobacteriota</taxon>
        <taxon>Stenosarchaea group</taxon>
        <taxon>Methanomicrobia</taxon>
        <taxon>Methanomicrobiales</taxon>
        <taxon>Methanomicrobiaceae</taxon>
        <taxon>Methanofollis</taxon>
    </lineage>
</organism>
<evidence type="ECO:0000256" key="4">
    <source>
        <dbReference type="ARBA" id="ARBA00023136"/>
    </source>
</evidence>
<evidence type="ECO:0000256" key="2">
    <source>
        <dbReference type="ARBA" id="ARBA00022692"/>
    </source>
</evidence>
<keyword evidence="1" id="KW-1003">Cell membrane</keyword>
<dbReference type="PANTHER" id="PTHR22550:SF5">
    <property type="entry name" value="LEUCINE ZIPPER PROTEIN 4"/>
    <property type="match status" value="1"/>
</dbReference>